<organism evidence="1 2">
    <name type="scientific">Aquatica leii</name>
    <dbReference type="NCBI Taxonomy" id="1421715"/>
    <lineage>
        <taxon>Eukaryota</taxon>
        <taxon>Metazoa</taxon>
        <taxon>Ecdysozoa</taxon>
        <taxon>Arthropoda</taxon>
        <taxon>Hexapoda</taxon>
        <taxon>Insecta</taxon>
        <taxon>Pterygota</taxon>
        <taxon>Neoptera</taxon>
        <taxon>Endopterygota</taxon>
        <taxon>Coleoptera</taxon>
        <taxon>Polyphaga</taxon>
        <taxon>Elateriformia</taxon>
        <taxon>Elateroidea</taxon>
        <taxon>Lampyridae</taxon>
        <taxon>Luciolinae</taxon>
        <taxon>Aquatica</taxon>
    </lineage>
</organism>
<comment type="caution">
    <text evidence="1">The sequence shown here is derived from an EMBL/GenBank/DDBJ whole genome shotgun (WGS) entry which is preliminary data.</text>
</comment>
<dbReference type="EMBL" id="JARPUR010000006">
    <property type="protein sequence ID" value="KAK4874983.1"/>
    <property type="molecule type" value="Genomic_DNA"/>
</dbReference>
<evidence type="ECO:0000313" key="1">
    <source>
        <dbReference type="EMBL" id="KAK4874983.1"/>
    </source>
</evidence>
<gene>
    <name evidence="1" type="ORF">RN001_014343</name>
</gene>
<dbReference type="AlphaFoldDB" id="A0AAN7QDU5"/>
<accession>A0AAN7QDU5</accession>
<reference evidence="2" key="1">
    <citation type="submission" date="2023-01" db="EMBL/GenBank/DDBJ databases">
        <title>Key to firefly adult light organ development and bioluminescence: homeobox transcription factors regulate luciferase expression and transportation to peroxisome.</title>
        <authorList>
            <person name="Fu X."/>
        </authorList>
    </citation>
    <scope>NUCLEOTIDE SEQUENCE [LARGE SCALE GENOMIC DNA]</scope>
</reference>
<dbReference type="Proteomes" id="UP001353858">
    <property type="component" value="Unassembled WGS sequence"/>
</dbReference>
<keyword evidence="2" id="KW-1185">Reference proteome</keyword>
<proteinExistence type="predicted"/>
<protein>
    <submittedName>
        <fullName evidence="1">Uncharacterized protein</fullName>
    </submittedName>
</protein>
<sequence>MNFCESSAFFENMKLILIISIISAISAMHTRPITTLNRPRCVCSGRITAIMHDINGGYCIYYGENGNRRWKCENTEEWDRYLNTIQTIAEEPTCHCSGIVTGIMEDETGTYCVYNGLDRRTRWECENKEEWDLYKRYKY</sequence>
<name>A0AAN7QDU5_9COLE</name>
<evidence type="ECO:0000313" key="2">
    <source>
        <dbReference type="Proteomes" id="UP001353858"/>
    </source>
</evidence>